<organism evidence="1 2">
    <name type="scientific">Cuscuta campestris</name>
    <dbReference type="NCBI Taxonomy" id="132261"/>
    <lineage>
        <taxon>Eukaryota</taxon>
        <taxon>Viridiplantae</taxon>
        <taxon>Streptophyta</taxon>
        <taxon>Embryophyta</taxon>
        <taxon>Tracheophyta</taxon>
        <taxon>Spermatophyta</taxon>
        <taxon>Magnoliopsida</taxon>
        <taxon>eudicotyledons</taxon>
        <taxon>Gunneridae</taxon>
        <taxon>Pentapetalae</taxon>
        <taxon>asterids</taxon>
        <taxon>lamiids</taxon>
        <taxon>Solanales</taxon>
        <taxon>Convolvulaceae</taxon>
        <taxon>Cuscuteae</taxon>
        <taxon>Cuscuta</taxon>
        <taxon>Cuscuta subgen. Grammica</taxon>
        <taxon>Cuscuta sect. Cleistogrammica</taxon>
    </lineage>
</organism>
<keyword evidence="2" id="KW-1185">Reference proteome</keyword>
<dbReference type="AlphaFoldDB" id="A0A484KJV4"/>
<gene>
    <name evidence="1" type="ORF">CCAM_LOCUS5223</name>
</gene>
<sequence length="88" mass="9764">MSVDSGIPSMYPLKMTCLFPPIHYLSKDRRRGKRLFTPLSFQPLPSLACVSAAALGTSCSLPPLWLRLADLPLNHCHQILPPPPLEKN</sequence>
<evidence type="ECO:0000313" key="1">
    <source>
        <dbReference type="EMBL" id="VFQ63447.1"/>
    </source>
</evidence>
<accession>A0A484KJV4</accession>
<protein>
    <submittedName>
        <fullName evidence="1">Uncharacterized protein</fullName>
    </submittedName>
</protein>
<dbReference type="EMBL" id="OOIL02000294">
    <property type="protein sequence ID" value="VFQ63447.1"/>
    <property type="molecule type" value="Genomic_DNA"/>
</dbReference>
<reference evidence="1 2" key="1">
    <citation type="submission" date="2018-04" db="EMBL/GenBank/DDBJ databases">
        <authorList>
            <person name="Vogel A."/>
        </authorList>
    </citation>
    <scope>NUCLEOTIDE SEQUENCE [LARGE SCALE GENOMIC DNA]</scope>
</reference>
<proteinExistence type="predicted"/>
<name>A0A484KJV4_9ASTE</name>
<evidence type="ECO:0000313" key="2">
    <source>
        <dbReference type="Proteomes" id="UP000595140"/>
    </source>
</evidence>
<dbReference type="Proteomes" id="UP000595140">
    <property type="component" value="Unassembled WGS sequence"/>
</dbReference>